<evidence type="ECO:0000256" key="3">
    <source>
        <dbReference type="PROSITE-ProRule" id="PRU00358"/>
    </source>
</evidence>
<protein>
    <submittedName>
        <fullName evidence="7">SRA-YDG</fullName>
    </submittedName>
</protein>
<feature type="transmembrane region" description="Helical" evidence="5">
    <location>
        <begin position="373"/>
        <end position="394"/>
    </location>
</feature>
<dbReference type="InterPro" id="IPR046341">
    <property type="entry name" value="SET_dom_sf"/>
</dbReference>
<keyword evidence="5" id="KW-0812">Transmembrane</keyword>
<comment type="subcellular location">
    <subcellularLocation>
        <location evidence="1">Chromosome</location>
        <location evidence="1">Centromere</location>
    </subcellularLocation>
    <subcellularLocation>
        <location evidence="3">Nucleus</location>
    </subcellularLocation>
</comment>
<reference evidence="8" key="1">
    <citation type="submission" date="2016-06" db="EMBL/GenBank/DDBJ databases">
        <title>Parallel loss of symbiosis genes in relatives of nitrogen-fixing non-legume Parasponia.</title>
        <authorList>
            <person name="Van Velzen R."/>
            <person name="Holmer R."/>
            <person name="Bu F."/>
            <person name="Rutten L."/>
            <person name="Van Zeijl A."/>
            <person name="Liu W."/>
            <person name="Santuari L."/>
            <person name="Cao Q."/>
            <person name="Sharma T."/>
            <person name="Shen D."/>
            <person name="Roswanjaya Y."/>
            <person name="Wardhani T."/>
            <person name="Kalhor M.S."/>
            <person name="Jansen J."/>
            <person name="Van den Hoogen J."/>
            <person name="Gungor B."/>
            <person name="Hartog M."/>
            <person name="Hontelez J."/>
            <person name="Verver J."/>
            <person name="Yang W.-C."/>
            <person name="Schijlen E."/>
            <person name="Repin R."/>
            <person name="Schilthuizen M."/>
            <person name="Schranz E."/>
            <person name="Heidstra R."/>
            <person name="Miyata K."/>
            <person name="Fedorova E."/>
            <person name="Kohlen W."/>
            <person name="Bisseling T."/>
            <person name="Smit S."/>
            <person name="Geurts R."/>
        </authorList>
    </citation>
    <scope>NUCLEOTIDE SEQUENCE [LARGE SCALE GENOMIC DNA]</scope>
    <source>
        <strain evidence="8">cv. WU1-14</strain>
    </source>
</reference>
<evidence type="ECO:0000256" key="2">
    <source>
        <dbReference type="ARBA" id="ARBA00023242"/>
    </source>
</evidence>
<organism evidence="7 8">
    <name type="scientific">Parasponia andersonii</name>
    <name type="common">Sponia andersonii</name>
    <dbReference type="NCBI Taxonomy" id="3476"/>
    <lineage>
        <taxon>Eukaryota</taxon>
        <taxon>Viridiplantae</taxon>
        <taxon>Streptophyta</taxon>
        <taxon>Embryophyta</taxon>
        <taxon>Tracheophyta</taxon>
        <taxon>Spermatophyta</taxon>
        <taxon>Magnoliopsida</taxon>
        <taxon>eudicotyledons</taxon>
        <taxon>Gunneridae</taxon>
        <taxon>Pentapetalae</taxon>
        <taxon>rosids</taxon>
        <taxon>fabids</taxon>
        <taxon>Rosales</taxon>
        <taxon>Cannabaceae</taxon>
        <taxon>Parasponia</taxon>
    </lineage>
</organism>
<keyword evidence="8" id="KW-1185">Reference proteome</keyword>
<dbReference type="GO" id="GO:0042054">
    <property type="term" value="F:histone methyltransferase activity"/>
    <property type="evidence" value="ECO:0007669"/>
    <property type="project" value="TreeGrafter"/>
</dbReference>
<dbReference type="GO" id="GO:0003690">
    <property type="term" value="F:double-stranded DNA binding"/>
    <property type="evidence" value="ECO:0007669"/>
    <property type="project" value="TreeGrafter"/>
</dbReference>
<evidence type="ECO:0000313" key="8">
    <source>
        <dbReference type="Proteomes" id="UP000237105"/>
    </source>
</evidence>
<evidence type="ECO:0000256" key="4">
    <source>
        <dbReference type="SAM" id="MobiDB-lite"/>
    </source>
</evidence>
<dbReference type="GO" id="GO:0000775">
    <property type="term" value="C:chromosome, centromeric region"/>
    <property type="evidence" value="ECO:0007669"/>
    <property type="project" value="UniProtKB-SubCell"/>
</dbReference>
<dbReference type="PROSITE" id="PS51015">
    <property type="entry name" value="YDG"/>
    <property type="match status" value="1"/>
</dbReference>
<gene>
    <name evidence="7" type="ORF">PanWU01x14_155310</name>
</gene>
<dbReference type="Pfam" id="PF02182">
    <property type="entry name" value="SAD_SRA"/>
    <property type="match status" value="1"/>
</dbReference>
<dbReference type="InterPro" id="IPR015947">
    <property type="entry name" value="PUA-like_sf"/>
</dbReference>
<dbReference type="InterPro" id="IPR036987">
    <property type="entry name" value="SRA-YDG_sf"/>
</dbReference>
<dbReference type="OrthoDB" id="5792673at2759"/>
<dbReference type="AlphaFoldDB" id="A0A2P5CG47"/>
<keyword evidence="5" id="KW-1133">Transmembrane helix</keyword>
<name>A0A2P5CG47_PARAD</name>
<sequence>MTTIKSPIIQRDNFPPNSKQPKVSAVRDFLGGFGSLASSTCESKCEEGNGTRHIQNSSILKEVGSLSEPHSKSVRIAANIGLGNVLSGTRKDSYVKRDLPSRGIFVSPLQKQQGFFSSERNGLNSPKQLGPIPGAQVGDKFQCRAELKVAGLHHQLFRGIDYMKKDGKIVATSVVASGRHQNKLISSGILIYSGEGGNPLVSGSKKPTDQKLQRGNLALMNSKEARSLVRVILRFKISKRCSHIGLSDEKLDETAFVYEGLYFVDKSWQERGRFGKLVFNFRLRRILQQPKLDYRKLMGKLKSSQIKKVVARVNDISQGKEKVPIRLENSVDEEKAPSFEHITSGCVCLLTYSQVSTIPTDNFTIDATLHGNVGRFVTVILLIFGLNVFFKIILM</sequence>
<feature type="domain" description="YDG" evidence="6">
    <location>
        <begin position="130"/>
        <end position="285"/>
    </location>
</feature>
<evidence type="ECO:0000256" key="5">
    <source>
        <dbReference type="SAM" id="Phobius"/>
    </source>
</evidence>
<feature type="region of interest" description="Disordered" evidence="4">
    <location>
        <begin position="1"/>
        <end position="21"/>
    </location>
</feature>
<dbReference type="GO" id="GO:0005634">
    <property type="term" value="C:nucleus"/>
    <property type="evidence" value="ECO:0007669"/>
    <property type="project" value="UniProtKB-SubCell"/>
</dbReference>
<accession>A0A2P5CG47</accession>
<proteinExistence type="predicted"/>
<dbReference type="SUPFAM" id="SSF82199">
    <property type="entry name" value="SET domain"/>
    <property type="match status" value="1"/>
</dbReference>
<evidence type="ECO:0000256" key="1">
    <source>
        <dbReference type="ARBA" id="ARBA00004584"/>
    </source>
</evidence>
<dbReference type="InterPro" id="IPR003105">
    <property type="entry name" value="SRA_YDG"/>
</dbReference>
<evidence type="ECO:0000313" key="7">
    <source>
        <dbReference type="EMBL" id="PON60017.1"/>
    </source>
</evidence>
<comment type="caution">
    <text evidence="7">The sequence shown here is derived from an EMBL/GenBank/DDBJ whole genome shotgun (WGS) entry which is preliminary data.</text>
</comment>
<evidence type="ECO:0000259" key="6">
    <source>
        <dbReference type="PROSITE" id="PS51015"/>
    </source>
</evidence>
<keyword evidence="5" id="KW-0472">Membrane</keyword>
<keyword evidence="2 3" id="KW-0539">Nucleus</keyword>
<dbReference type="PANTHER" id="PTHR45660">
    <property type="entry name" value="HISTONE-LYSINE N-METHYLTRANSFERASE SETMAR"/>
    <property type="match status" value="1"/>
</dbReference>
<dbReference type="InterPro" id="IPR051357">
    <property type="entry name" value="H3K9_HMTase_SUVAR3-9"/>
</dbReference>
<dbReference type="Gene3D" id="2.30.280.10">
    <property type="entry name" value="SRA-YDG"/>
    <property type="match status" value="1"/>
</dbReference>
<dbReference type="PANTHER" id="PTHR45660:SF46">
    <property type="entry name" value="HISTONE-LYSINE N-METHYLTRANSFERASE, H3 LYSINE-9 SPECIFIC SUVH6"/>
    <property type="match status" value="1"/>
</dbReference>
<dbReference type="STRING" id="3476.A0A2P5CG47"/>
<dbReference type="EMBL" id="JXTB01000134">
    <property type="protein sequence ID" value="PON60017.1"/>
    <property type="molecule type" value="Genomic_DNA"/>
</dbReference>
<dbReference type="SUPFAM" id="SSF88697">
    <property type="entry name" value="PUA domain-like"/>
    <property type="match status" value="1"/>
</dbReference>
<dbReference type="Proteomes" id="UP000237105">
    <property type="component" value="Unassembled WGS sequence"/>
</dbReference>
<dbReference type="SMART" id="SM00466">
    <property type="entry name" value="SRA"/>
    <property type="match status" value="1"/>
</dbReference>